<comment type="caution">
    <text evidence="2">The sequence shown here is derived from an EMBL/GenBank/DDBJ whole genome shotgun (WGS) entry which is preliminary data.</text>
</comment>
<dbReference type="PANTHER" id="PTHR38795">
    <property type="entry name" value="DUF6604 DOMAIN-CONTAINING PROTEIN"/>
    <property type="match status" value="1"/>
</dbReference>
<evidence type="ECO:0000313" key="3">
    <source>
        <dbReference type="Proteomes" id="UP001345691"/>
    </source>
</evidence>
<dbReference type="Pfam" id="PF20253">
    <property type="entry name" value="DUF6604"/>
    <property type="match status" value="1"/>
</dbReference>
<proteinExistence type="predicted"/>
<organism evidence="2 3">
    <name type="scientific">Exophiala sideris</name>
    <dbReference type="NCBI Taxonomy" id="1016849"/>
    <lineage>
        <taxon>Eukaryota</taxon>
        <taxon>Fungi</taxon>
        <taxon>Dikarya</taxon>
        <taxon>Ascomycota</taxon>
        <taxon>Pezizomycotina</taxon>
        <taxon>Eurotiomycetes</taxon>
        <taxon>Chaetothyriomycetidae</taxon>
        <taxon>Chaetothyriales</taxon>
        <taxon>Herpotrichiellaceae</taxon>
        <taxon>Exophiala</taxon>
    </lineage>
</organism>
<reference evidence="2 3" key="1">
    <citation type="submission" date="2023-08" db="EMBL/GenBank/DDBJ databases">
        <title>Black Yeasts Isolated from many extreme environments.</title>
        <authorList>
            <person name="Coleine C."/>
            <person name="Stajich J.E."/>
            <person name="Selbmann L."/>
        </authorList>
    </citation>
    <scope>NUCLEOTIDE SEQUENCE [LARGE SCALE GENOMIC DNA]</scope>
    <source>
        <strain evidence="2 3">CCFEE 6328</strain>
    </source>
</reference>
<gene>
    <name evidence="2" type="ORF">LTR69_003998</name>
</gene>
<keyword evidence="3" id="KW-1185">Reference proteome</keyword>
<protein>
    <recommendedName>
        <fullName evidence="1">DUF6604 domain-containing protein</fullName>
    </recommendedName>
</protein>
<evidence type="ECO:0000313" key="2">
    <source>
        <dbReference type="EMBL" id="KAK5063292.1"/>
    </source>
</evidence>
<dbReference type="InterPro" id="IPR046539">
    <property type="entry name" value="DUF6604"/>
</dbReference>
<evidence type="ECO:0000259" key="1">
    <source>
        <dbReference type="Pfam" id="PF20253"/>
    </source>
</evidence>
<sequence>MSSNMSSSESHRLPFSLRSTYRQYKNDNSALVKWLVEASSRYCESNETGQGTSSCQRIPPRELLSMAMDIRSCRIEVPNRIFEKLRSVLWMRRRCSDWFNSRAESAADTVSNETHQFYIETLEKILETLSPASPVGPFSETSAVASIKSAAKRRYQSYVTDESEDVTRAGAHLSNMNLNPYDVLPAHTENDPDHDVDTVTENINEQSGSETMEYEVELVSPEEDKVFKCFCILEDLNRLRTFIKAQWLDYKQGKKPLIAAALVTDQALGIARKFIEDFENAANGEECSYHKMFATFFLDLACRMRQSETKTELEGSLTETTKTEMKGSRTERLANGIVLDLDQMADVVDWIFLDTFLSLHEALLNLAKHPPVDRQHPFPTTFKRGPVSSQFPSETGALSEHLSLAVSFPLHIKGLTWLDSITGSFQSMVKENPTDVALDDAEYIPFGFDGVLSLSTIFAAQILVDIQRLLCDEGLAQAAIEVFATIKALKSTSETTINWTKNNVHLGKTDAQTALKVLETRQLHLADLLDVCRDESHKRIVARNPVMAGLAVFHLVHNYYSWGCNFADSLGVLETMHCYNAARQEGALGLSIPDLDFVISRHTAKYLFLGDFPRSGSQYFKNFLLASGGTVVSQNFDVGRCRFLCRHLTDLLDLLLVLSRRSLKDRDERVEHLQLILSVTKKYGHGTKHLLFNPNDLSINAVDLRKLLAKEPKIGPIVLLTDLSSAVEDMVPEIYFDYSVLACRCSDLARSFEEEMDRKISKISFLMQNGNVDRYTALARVFKDLDIYDHEKRKPARKQSKNFHMYKTSLQVVSNLMKEWAKSGGDSASQHLRKRFPSFKIEAVDFTAVVKGPSKGIPWQERTDEEVKAPQGLSNAEMEQMKGLAKGRLTSKM</sequence>
<dbReference type="PANTHER" id="PTHR38795:SF1">
    <property type="entry name" value="DUF6604 DOMAIN-CONTAINING PROTEIN"/>
    <property type="match status" value="1"/>
</dbReference>
<accession>A0ABR0JF77</accession>
<feature type="domain" description="DUF6604" evidence="1">
    <location>
        <begin position="22"/>
        <end position="279"/>
    </location>
</feature>
<dbReference type="Proteomes" id="UP001345691">
    <property type="component" value="Unassembled WGS sequence"/>
</dbReference>
<dbReference type="EMBL" id="JAVRRF010000007">
    <property type="protein sequence ID" value="KAK5063292.1"/>
    <property type="molecule type" value="Genomic_DNA"/>
</dbReference>
<name>A0ABR0JF77_9EURO</name>